<dbReference type="Gene3D" id="3.40.50.450">
    <property type="match status" value="1"/>
</dbReference>
<dbReference type="Pfam" id="PF05014">
    <property type="entry name" value="Nuc_deoxyrib_tr"/>
    <property type="match status" value="1"/>
</dbReference>
<name>A0A6M3K5D4_9ZZZZ</name>
<dbReference type="InterPro" id="IPR007710">
    <property type="entry name" value="Nucleoside_deoxyribTrfase"/>
</dbReference>
<proteinExistence type="predicted"/>
<dbReference type="GO" id="GO:0016740">
    <property type="term" value="F:transferase activity"/>
    <property type="evidence" value="ECO:0007669"/>
    <property type="project" value="UniProtKB-KW"/>
</dbReference>
<dbReference type="AlphaFoldDB" id="A0A6M3K5D4"/>
<accession>A0A6M3K5D4</accession>
<sequence length="124" mass="14655">MVAFYLGGKYEERHQIKDMAHKLVEMGYEWTCDWTKHWDLTFAQFYAQEDIKGVLDADFVIFKKDNDHKYKGTWVEMGAALASGKPVYIVGHAGDSCLFIKHPLVEQFENFNDLFEYINYRWDV</sequence>
<dbReference type="EMBL" id="MT142280">
    <property type="protein sequence ID" value="QJA77379.1"/>
    <property type="molecule type" value="Genomic_DNA"/>
</dbReference>
<evidence type="ECO:0000313" key="2">
    <source>
        <dbReference type="EMBL" id="QJA77379.1"/>
    </source>
</evidence>
<evidence type="ECO:0000313" key="1">
    <source>
        <dbReference type="EMBL" id="QJA56897.1"/>
    </source>
</evidence>
<dbReference type="EMBL" id="MT141244">
    <property type="protein sequence ID" value="QJA56897.1"/>
    <property type="molecule type" value="Genomic_DNA"/>
</dbReference>
<dbReference type="SUPFAM" id="SSF52309">
    <property type="entry name" value="N-(deoxy)ribosyltransferase-like"/>
    <property type="match status" value="1"/>
</dbReference>
<organism evidence="2">
    <name type="scientific">viral metagenome</name>
    <dbReference type="NCBI Taxonomy" id="1070528"/>
    <lineage>
        <taxon>unclassified sequences</taxon>
        <taxon>metagenomes</taxon>
        <taxon>organismal metagenomes</taxon>
    </lineage>
</organism>
<keyword evidence="2" id="KW-0808">Transferase</keyword>
<protein>
    <submittedName>
        <fullName evidence="2">Putative nucleoside deoxyribosyltransferase</fullName>
    </submittedName>
</protein>
<reference evidence="2" key="1">
    <citation type="submission" date="2020-03" db="EMBL/GenBank/DDBJ databases">
        <title>The deep terrestrial virosphere.</title>
        <authorList>
            <person name="Holmfeldt K."/>
            <person name="Nilsson E."/>
            <person name="Simone D."/>
            <person name="Lopez-Fernandez M."/>
            <person name="Wu X."/>
            <person name="de Brujin I."/>
            <person name="Lundin D."/>
            <person name="Andersson A."/>
            <person name="Bertilsson S."/>
            <person name="Dopson M."/>
        </authorList>
    </citation>
    <scope>NUCLEOTIDE SEQUENCE</scope>
    <source>
        <strain evidence="2">MM415A01315</strain>
        <strain evidence="1">MM415B01776</strain>
    </source>
</reference>
<gene>
    <name evidence="2" type="ORF">MM415A01315_0010</name>
    <name evidence="1" type="ORF">MM415B01776_0015</name>
</gene>